<dbReference type="InterPro" id="IPR013087">
    <property type="entry name" value="Znf_C2H2_type"/>
</dbReference>
<keyword evidence="4 9" id="KW-0863">Zinc-finger</keyword>
<keyword evidence="6" id="KW-0805">Transcription regulation</keyword>
<feature type="compositionally biased region" description="Basic and acidic residues" evidence="10">
    <location>
        <begin position="88"/>
        <end position="97"/>
    </location>
</feature>
<evidence type="ECO:0000256" key="5">
    <source>
        <dbReference type="ARBA" id="ARBA00022833"/>
    </source>
</evidence>
<gene>
    <name evidence="12" type="ORF">DEA37_0008068</name>
</gene>
<dbReference type="FunFam" id="3.30.160.60:FF:001289">
    <property type="entry name" value="Zinc finger protein 574"/>
    <property type="match status" value="1"/>
</dbReference>
<comment type="caution">
    <text evidence="12">The sequence shown here is derived from an EMBL/GenBank/DDBJ whole genome shotgun (WGS) entry which is preliminary data.</text>
</comment>
<accession>A0A5J4NA15</accession>
<evidence type="ECO:0000256" key="8">
    <source>
        <dbReference type="ARBA" id="ARBA00023242"/>
    </source>
</evidence>
<feature type="region of interest" description="Disordered" evidence="10">
    <location>
        <begin position="75"/>
        <end position="97"/>
    </location>
</feature>
<dbReference type="PROSITE" id="PS00028">
    <property type="entry name" value="ZINC_FINGER_C2H2_1"/>
    <property type="match status" value="3"/>
</dbReference>
<dbReference type="PROSITE" id="PS50157">
    <property type="entry name" value="ZINC_FINGER_C2H2_2"/>
    <property type="match status" value="2"/>
</dbReference>
<organism evidence="12 13">
    <name type="scientific">Paragonimus westermani</name>
    <dbReference type="NCBI Taxonomy" id="34504"/>
    <lineage>
        <taxon>Eukaryota</taxon>
        <taxon>Metazoa</taxon>
        <taxon>Spiralia</taxon>
        <taxon>Lophotrochozoa</taxon>
        <taxon>Platyhelminthes</taxon>
        <taxon>Trematoda</taxon>
        <taxon>Digenea</taxon>
        <taxon>Plagiorchiida</taxon>
        <taxon>Troglotremata</taxon>
        <taxon>Troglotrematidae</taxon>
        <taxon>Paragonimus</taxon>
    </lineage>
</organism>
<dbReference type="AlphaFoldDB" id="A0A5J4NA15"/>
<proteinExistence type="predicted"/>
<evidence type="ECO:0000256" key="1">
    <source>
        <dbReference type="ARBA" id="ARBA00004123"/>
    </source>
</evidence>
<evidence type="ECO:0000256" key="2">
    <source>
        <dbReference type="ARBA" id="ARBA00022723"/>
    </source>
</evidence>
<feature type="compositionally biased region" description="Low complexity" evidence="10">
    <location>
        <begin position="201"/>
        <end position="213"/>
    </location>
</feature>
<feature type="region of interest" description="Disordered" evidence="10">
    <location>
        <begin position="201"/>
        <end position="247"/>
    </location>
</feature>
<keyword evidence="7" id="KW-0804">Transcription</keyword>
<dbReference type="GO" id="GO:0008270">
    <property type="term" value="F:zinc ion binding"/>
    <property type="evidence" value="ECO:0007669"/>
    <property type="project" value="UniProtKB-KW"/>
</dbReference>
<dbReference type="Proteomes" id="UP000324629">
    <property type="component" value="Unassembled WGS sequence"/>
</dbReference>
<evidence type="ECO:0000313" key="12">
    <source>
        <dbReference type="EMBL" id="KAA3672415.1"/>
    </source>
</evidence>
<name>A0A5J4NA15_9TREM</name>
<feature type="domain" description="C2H2-type" evidence="11">
    <location>
        <begin position="130"/>
        <end position="158"/>
    </location>
</feature>
<keyword evidence="5" id="KW-0862">Zinc</keyword>
<evidence type="ECO:0000259" key="11">
    <source>
        <dbReference type="PROSITE" id="PS50157"/>
    </source>
</evidence>
<sequence>MNTLMRNMGYPHAKDRPDVVNGHDDVLEDDQFSLCCLCGKSFPTMRSLHIHINISHEEVADAFDFPVSCNVSQLEEPRTPSNISGFRPDSDESSTKSEKLSFCDLRNKSYPNGASFRIHTDTAHNGCKTPQCELCLKTFSTLSYLRMHIATVHEGVKPYSCSICDKSYTQKHSLKKHLATAHTGHATNLVGDDSASCFPRSSSPANLSESASNKARKKLLVDSPLSKDSPVSSPSCTLEADTPSSEG</sequence>
<comment type="subcellular location">
    <subcellularLocation>
        <location evidence="1">Nucleus</location>
    </subcellularLocation>
</comment>
<feature type="compositionally biased region" description="Polar residues" evidence="10">
    <location>
        <begin position="75"/>
        <end position="84"/>
    </location>
</feature>
<dbReference type="PANTHER" id="PTHR24408">
    <property type="entry name" value="ZINC FINGER PROTEIN"/>
    <property type="match status" value="1"/>
</dbReference>
<evidence type="ECO:0000256" key="6">
    <source>
        <dbReference type="ARBA" id="ARBA00023015"/>
    </source>
</evidence>
<evidence type="ECO:0000256" key="3">
    <source>
        <dbReference type="ARBA" id="ARBA00022737"/>
    </source>
</evidence>
<dbReference type="GO" id="GO:0000981">
    <property type="term" value="F:DNA-binding transcription factor activity, RNA polymerase II-specific"/>
    <property type="evidence" value="ECO:0007669"/>
    <property type="project" value="TreeGrafter"/>
</dbReference>
<dbReference type="EMBL" id="QNGE01004933">
    <property type="protein sequence ID" value="KAA3672415.1"/>
    <property type="molecule type" value="Genomic_DNA"/>
</dbReference>
<dbReference type="PANTHER" id="PTHR24408:SF58">
    <property type="entry name" value="TRANSCRIPTION FACTOR (TFIIIA), PUTATIVE (AFU_ORTHOLOGUE AFUA_1G05150)-RELATED"/>
    <property type="match status" value="1"/>
</dbReference>
<dbReference type="SMART" id="SM00355">
    <property type="entry name" value="ZnF_C2H2"/>
    <property type="match status" value="3"/>
</dbReference>
<reference evidence="12 13" key="1">
    <citation type="journal article" date="2019" name="Gigascience">
        <title>Whole-genome sequence of the oriental lung fluke Paragonimus westermani.</title>
        <authorList>
            <person name="Oey H."/>
            <person name="Zakrzewski M."/>
            <person name="Narain K."/>
            <person name="Devi K.R."/>
            <person name="Agatsuma T."/>
            <person name="Nawaratna S."/>
            <person name="Gobert G.N."/>
            <person name="Jones M.K."/>
            <person name="Ragan M.A."/>
            <person name="McManus D.P."/>
            <person name="Krause L."/>
        </authorList>
    </citation>
    <scope>NUCLEOTIDE SEQUENCE [LARGE SCALE GENOMIC DNA]</scope>
    <source>
        <strain evidence="12 13">IND2009</strain>
    </source>
</reference>
<feature type="domain" description="C2H2-type" evidence="11">
    <location>
        <begin position="159"/>
        <end position="187"/>
    </location>
</feature>
<feature type="compositionally biased region" description="Polar residues" evidence="10">
    <location>
        <begin position="229"/>
        <end position="247"/>
    </location>
</feature>
<keyword evidence="13" id="KW-1185">Reference proteome</keyword>
<evidence type="ECO:0000256" key="7">
    <source>
        <dbReference type="ARBA" id="ARBA00023163"/>
    </source>
</evidence>
<dbReference type="Gene3D" id="3.30.160.60">
    <property type="entry name" value="Classic Zinc Finger"/>
    <property type="match status" value="2"/>
</dbReference>
<evidence type="ECO:0000313" key="13">
    <source>
        <dbReference type="Proteomes" id="UP000324629"/>
    </source>
</evidence>
<evidence type="ECO:0000256" key="4">
    <source>
        <dbReference type="ARBA" id="ARBA00022771"/>
    </source>
</evidence>
<evidence type="ECO:0000256" key="9">
    <source>
        <dbReference type="PROSITE-ProRule" id="PRU00042"/>
    </source>
</evidence>
<keyword evidence="2" id="KW-0479">Metal-binding</keyword>
<dbReference type="InterPro" id="IPR036236">
    <property type="entry name" value="Znf_C2H2_sf"/>
</dbReference>
<dbReference type="SUPFAM" id="SSF57667">
    <property type="entry name" value="beta-beta-alpha zinc fingers"/>
    <property type="match status" value="1"/>
</dbReference>
<dbReference type="GO" id="GO:0043565">
    <property type="term" value="F:sequence-specific DNA binding"/>
    <property type="evidence" value="ECO:0007669"/>
    <property type="project" value="TreeGrafter"/>
</dbReference>
<keyword evidence="8" id="KW-0539">Nucleus</keyword>
<protein>
    <recommendedName>
        <fullName evidence="11">C2H2-type domain-containing protein</fullName>
    </recommendedName>
</protein>
<evidence type="ECO:0000256" key="10">
    <source>
        <dbReference type="SAM" id="MobiDB-lite"/>
    </source>
</evidence>
<dbReference type="GO" id="GO:0005634">
    <property type="term" value="C:nucleus"/>
    <property type="evidence" value="ECO:0007669"/>
    <property type="project" value="UniProtKB-SubCell"/>
</dbReference>
<keyword evidence="3" id="KW-0677">Repeat</keyword>
<dbReference type="Pfam" id="PF00096">
    <property type="entry name" value="zf-C2H2"/>
    <property type="match status" value="2"/>
</dbReference>